<evidence type="ECO:0000256" key="3">
    <source>
        <dbReference type="ARBA" id="ARBA00022989"/>
    </source>
</evidence>
<reference evidence="7" key="1">
    <citation type="journal article" date="2020" name="Stud. Mycol.">
        <title>101 Dothideomycetes genomes: a test case for predicting lifestyles and emergence of pathogens.</title>
        <authorList>
            <person name="Haridas S."/>
            <person name="Albert R."/>
            <person name="Binder M."/>
            <person name="Bloem J."/>
            <person name="Labutti K."/>
            <person name="Salamov A."/>
            <person name="Andreopoulos B."/>
            <person name="Baker S."/>
            <person name="Barry K."/>
            <person name="Bills G."/>
            <person name="Bluhm B."/>
            <person name="Cannon C."/>
            <person name="Castanera R."/>
            <person name="Culley D."/>
            <person name="Daum C."/>
            <person name="Ezra D."/>
            <person name="Gonzalez J."/>
            <person name="Henrissat B."/>
            <person name="Kuo A."/>
            <person name="Liang C."/>
            <person name="Lipzen A."/>
            <person name="Lutzoni F."/>
            <person name="Magnuson J."/>
            <person name="Mondo S."/>
            <person name="Nolan M."/>
            <person name="Ohm R."/>
            <person name="Pangilinan J."/>
            <person name="Park H.-J."/>
            <person name="Ramirez L."/>
            <person name="Alfaro M."/>
            <person name="Sun H."/>
            <person name="Tritt A."/>
            <person name="Yoshinaga Y."/>
            <person name="Zwiers L.-H."/>
            <person name="Turgeon B."/>
            <person name="Goodwin S."/>
            <person name="Spatafora J."/>
            <person name="Crous P."/>
            <person name="Grigoriev I."/>
        </authorList>
    </citation>
    <scope>NUCLEOTIDE SEQUENCE</scope>
    <source>
        <strain evidence="7">CBS 480.64</strain>
    </source>
</reference>
<dbReference type="EMBL" id="MU005972">
    <property type="protein sequence ID" value="KAF2861439.1"/>
    <property type="molecule type" value="Genomic_DNA"/>
</dbReference>
<dbReference type="Pfam" id="PF02104">
    <property type="entry name" value="SURF1"/>
    <property type="match status" value="1"/>
</dbReference>
<evidence type="ECO:0000256" key="6">
    <source>
        <dbReference type="SAM" id="MobiDB-lite"/>
    </source>
</evidence>
<dbReference type="OrthoDB" id="10040024at2759"/>
<feature type="transmembrane region" description="Helical" evidence="5">
    <location>
        <begin position="60"/>
        <end position="82"/>
    </location>
</feature>
<sequence length="303" mass="34531">MEASRLLLRRAFGPSSRDSLSFKRPGLRNQSTSNPADNPNFTSIVDNPPTLVRSGRKHSLLGLTLLAAIPVTAFALGCWQVKRLEWKTNLIAKYEHRLQREPLPLPPHVDPTALDEFDYRIVTAKGRYCHDREMLLGPRLRDGDNGYLVITPLKRKDGSTILVCRGWIPKEKAQQSARPEGLPQGEVQVMGLLRAPWKKNMFTPANKPDEGSWYFPDVKQMADHAHAQPIWVEEVMSPDLLEGYRRIDKGIPIGRPAEVNLRNNHTQYIFTWFSLSLATSVMLFMVMKQSRGGNTRVRRNVNW</sequence>
<comment type="function">
    <text evidence="5">Probably involved in the biogenesis of the COX complex.</text>
</comment>
<dbReference type="GO" id="GO:0005743">
    <property type="term" value="C:mitochondrial inner membrane"/>
    <property type="evidence" value="ECO:0007669"/>
    <property type="project" value="UniProtKB-SubCell"/>
</dbReference>
<evidence type="ECO:0000313" key="8">
    <source>
        <dbReference type="Proteomes" id="UP000799421"/>
    </source>
</evidence>
<comment type="subcellular location">
    <subcellularLocation>
        <location evidence="1">Membrane</location>
    </subcellularLocation>
    <subcellularLocation>
        <location evidence="5">Mitochondrion inner membrane</location>
        <topology evidence="5">Multi-pass membrane protein</topology>
    </subcellularLocation>
</comment>
<keyword evidence="8" id="KW-1185">Reference proteome</keyword>
<keyword evidence="5" id="KW-0999">Mitochondrion inner membrane</keyword>
<dbReference type="Proteomes" id="UP000799421">
    <property type="component" value="Unassembled WGS sequence"/>
</dbReference>
<evidence type="ECO:0000313" key="7">
    <source>
        <dbReference type="EMBL" id="KAF2861439.1"/>
    </source>
</evidence>
<feature type="compositionally biased region" description="Polar residues" evidence="6">
    <location>
        <begin position="28"/>
        <end position="45"/>
    </location>
</feature>
<dbReference type="InterPro" id="IPR002994">
    <property type="entry name" value="Surf1/Shy1"/>
</dbReference>
<dbReference type="PANTHER" id="PTHR23427:SF2">
    <property type="entry name" value="SURFEIT LOCUS PROTEIN 1"/>
    <property type="match status" value="1"/>
</dbReference>
<keyword evidence="2 5" id="KW-0812">Transmembrane</keyword>
<dbReference type="CDD" id="cd06662">
    <property type="entry name" value="SURF1"/>
    <property type="match status" value="1"/>
</dbReference>
<protein>
    <recommendedName>
        <fullName evidence="5">SURF1-like protein</fullName>
    </recommendedName>
</protein>
<evidence type="ECO:0000256" key="4">
    <source>
        <dbReference type="ARBA" id="ARBA00023136"/>
    </source>
</evidence>
<feature type="transmembrane region" description="Helical" evidence="5">
    <location>
        <begin position="268"/>
        <end position="286"/>
    </location>
</feature>
<gene>
    <name evidence="7" type="ORF">K470DRAFT_285401</name>
</gene>
<proteinExistence type="inferred from homology"/>
<dbReference type="GO" id="GO:0033617">
    <property type="term" value="P:mitochondrial respiratory chain complex IV assembly"/>
    <property type="evidence" value="ECO:0007669"/>
    <property type="project" value="TreeGrafter"/>
</dbReference>
<keyword evidence="5" id="KW-0496">Mitochondrion</keyword>
<accession>A0A6A7C337</accession>
<organism evidence="7 8">
    <name type="scientific">Piedraia hortae CBS 480.64</name>
    <dbReference type="NCBI Taxonomy" id="1314780"/>
    <lineage>
        <taxon>Eukaryota</taxon>
        <taxon>Fungi</taxon>
        <taxon>Dikarya</taxon>
        <taxon>Ascomycota</taxon>
        <taxon>Pezizomycotina</taxon>
        <taxon>Dothideomycetes</taxon>
        <taxon>Dothideomycetidae</taxon>
        <taxon>Capnodiales</taxon>
        <taxon>Piedraiaceae</taxon>
        <taxon>Piedraia</taxon>
    </lineage>
</organism>
<evidence type="ECO:0000256" key="1">
    <source>
        <dbReference type="ARBA" id="ARBA00004370"/>
    </source>
</evidence>
<name>A0A6A7C337_9PEZI</name>
<dbReference type="InterPro" id="IPR045214">
    <property type="entry name" value="Surf1/Surf4"/>
</dbReference>
<keyword evidence="3 5" id="KW-1133">Transmembrane helix</keyword>
<dbReference type="PROSITE" id="PS50895">
    <property type="entry name" value="SURF1"/>
    <property type="match status" value="1"/>
</dbReference>
<keyword evidence="4 5" id="KW-0472">Membrane</keyword>
<feature type="region of interest" description="Disordered" evidence="6">
    <location>
        <begin position="15"/>
        <end position="46"/>
    </location>
</feature>
<dbReference type="AlphaFoldDB" id="A0A6A7C337"/>
<comment type="similarity">
    <text evidence="5">Belongs to the SURF1 family.</text>
</comment>
<evidence type="ECO:0000256" key="2">
    <source>
        <dbReference type="ARBA" id="ARBA00022692"/>
    </source>
</evidence>
<dbReference type="PANTHER" id="PTHR23427">
    <property type="entry name" value="SURFEIT LOCUS PROTEIN"/>
    <property type="match status" value="1"/>
</dbReference>
<evidence type="ECO:0000256" key="5">
    <source>
        <dbReference type="RuleBase" id="RU363076"/>
    </source>
</evidence>